<gene>
    <name evidence="2" type="ORF">KUF71_014714</name>
</gene>
<proteinExistence type="predicted"/>
<protein>
    <submittedName>
        <fullName evidence="2">Fumarate hydratase class I, aerobic</fullName>
    </submittedName>
</protein>
<evidence type="ECO:0000313" key="2">
    <source>
        <dbReference type="EMBL" id="KAK3926497.1"/>
    </source>
</evidence>
<evidence type="ECO:0000256" key="1">
    <source>
        <dbReference type="SAM" id="MobiDB-lite"/>
    </source>
</evidence>
<name>A0AAE1LQC2_9NEOP</name>
<accession>A0AAE1LQC2</accession>
<dbReference type="Proteomes" id="UP001219518">
    <property type="component" value="Unassembled WGS sequence"/>
</dbReference>
<organism evidence="2 3">
    <name type="scientific">Frankliniella fusca</name>
    <dbReference type="NCBI Taxonomy" id="407009"/>
    <lineage>
        <taxon>Eukaryota</taxon>
        <taxon>Metazoa</taxon>
        <taxon>Ecdysozoa</taxon>
        <taxon>Arthropoda</taxon>
        <taxon>Hexapoda</taxon>
        <taxon>Insecta</taxon>
        <taxon>Pterygota</taxon>
        <taxon>Neoptera</taxon>
        <taxon>Paraneoptera</taxon>
        <taxon>Thysanoptera</taxon>
        <taxon>Terebrantia</taxon>
        <taxon>Thripoidea</taxon>
        <taxon>Thripidae</taxon>
        <taxon>Frankliniella</taxon>
    </lineage>
</organism>
<feature type="region of interest" description="Disordered" evidence="1">
    <location>
        <begin position="207"/>
        <end position="259"/>
    </location>
</feature>
<feature type="non-terminal residue" evidence="2">
    <location>
        <position position="486"/>
    </location>
</feature>
<keyword evidence="3" id="KW-1185">Reference proteome</keyword>
<feature type="compositionally biased region" description="Basic and acidic residues" evidence="1">
    <location>
        <begin position="8"/>
        <end position="19"/>
    </location>
</feature>
<sequence length="486" mass="49867">MTLPDGPRLTDGRPDDGDAHGAALGQQDVLGELLGERVRVGVAAEQPGGEVPQRVRVRVPHHGDDVVRVAAGGVHALAHLVPQRAVAVGRGHVHHGPERAHVAAQLQHAPGAQDVDVDGRGQRRVEVDGGRGVEDDADVAEEVGAVLGGQAEPREADVARHGPHAVQRRAAVAGEQLTREAGDDELVVVLTGLSSSWRTRAWMSLPPLGRTSRYTRDSPGQDRSSFSTSTPPRKPVPPVTRTAAPSRSSPMVGVPGAGESLPGGAGGAMLDDILAEVCSNNIGHTIIMECSRLLALVLAVVAAVLLQQHQARAQEVEQCPCADPNLAFCLPRGGVLLQRFAAATPLCESKDQACVDGQLLQHGLCGQVSGATPLGEAPLSTLWGLLCGTSTVTNYQIVAKMRAGSVMPSSVVMSSRAAAFMAALSLAAAPATVTSSAPASTTVTSTACSFRGSDLLLGGGLRSGDLLGGGLLGGDLLGGVTATRRA</sequence>
<reference evidence="2" key="1">
    <citation type="submission" date="2021-07" db="EMBL/GenBank/DDBJ databases">
        <authorList>
            <person name="Catto M.A."/>
            <person name="Jacobson A."/>
            <person name="Kennedy G."/>
            <person name="Labadie P."/>
            <person name="Hunt B.G."/>
            <person name="Srinivasan R."/>
        </authorList>
    </citation>
    <scope>NUCLEOTIDE SEQUENCE</scope>
    <source>
        <strain evidence="2">PL_HMW_Pooled</strain>
        <tissue evidence="2">Head</tissue>
    </source>
</reference>
<reference evidence="2" key="2">
    <citation type="journal article" date="2023" name="BMC Genomics">
        <title>Pest status, molecular evolution, and epigenetic factors derived from the genome assembly of Frankliniella fusca, a thysanopteran phytovirus vector.</title>
        <authorList>
            <person name="Catto M.A."/>
            <person name="Labadie P.E."/>
            <person name="Jacobson A.L."/>
            <person name="Kennedy G.G."/>
            <person name="Srinivasan R."/>
            <person name="Hunt B.G."/>
        </authorList>
    </citation>
    <scope>NUCLEOTIDE SEQUENCE</scope>
    <source>
        <strain evidence="2">PL_HMW_Pooled</strain>
    </source>
</reference>
<comment type="caution">
    <text evidence="2">The sequence shown here is derived from an EMBL/GenBank/DDBJ whole genome shotgun (WGS) entry which is preliminary data.</text>
</comment>
<dbReference type="EMBL" id="JAHWGI010001262">
    <property type="protein sequence ID" value="KAK3926497.1"/>
    <property type="molecule type" value="Genomic_DNA"/>
</dbReference>
<dbReference type="AlphaFoldDB" id="A0AAE1LQC2"/>
<feature type="region of interest" description="Disordered" evidence="1">
    <location>
        <begin position="1"/>
        <end position="22"/>
    </location>
</feature>
<evidence type="ECO:0000313" key="3">
    <source>
        <dbReference type="Proteomes" id="UP001219518"/>
    </source>
</evidence>